<dbReference type="Pfam" id="PF13302">
    <property type="entry name" value="Acetyltransf_3"/>
    <property type="match status" value="1"/>
</dbReference>
<dbReference type="Gene3D" id="3.40.630.30">
    <property type="match status" value="1"/>
</dbReference>
<dbReference type="InterPro" id="IPR051531">
    <property type="entry name" value="N-acetyltransferase"/>
</dbReference>
<dbReference type="InterPro" id="IPR016181">
    <property type="entry name" value="Acyl_CoA_acyltransferase"/>
</dbReference>
<organism evidence="2 3">
    <name type="scientific">Calocera viscosa (strain TUFC12733)</name>
    <dbReference type="NCBI Taxonomy" id="1330018"/>
    <lineage>
        <taxon>Eukaryota</taxon>
        <taxon>Fungi</taxon>
        <taxon>Dikarya</taxon>
        <taxon>Basidiomycota</taxon>
        <taxon>Agaricomycotina</taxon>
        <taxon>Dacrymycetes</taxon>
        <taxon>Dacrymycetales</taxon>
        <taxon>Dacrymycetaceae</taxon>
        <taxon>Calocera</taxon>
    </lineage>
</organism>
<name>A0A167QRR0_CALVF</name>
<dbReference type="PANTHER" id="PTHR43792">
    <property type="entry name" value="GNAT FAMILY, PUTATIVE (AFU_ORTHOLOGUE AFUA_3G00765)-RELATED-RELATED"/>
    <property type="match status" value="1"/>
</dbReference>
<feature type="domain" description="N-acetyltransferase" evidence="1">
    <location>
        <begin position="13"/>
        <end position="156"/>
    </location>
</feature>
<gene>
    <name evidence="2" type="ORF">CALVIDRAFT_525064</name>
</gene>
<dbReference type="EMBL" id="KV417270">
    <property type="protein sequence ID" value="KZP00173.1"/>
    <property type="molecule type" value="Genomic_DNA"/>
</dbReference>
<evidence type="ECO:0000313" key="2">
    <source>
        <dbReference type="EMBL" id="KZP00173.1"/>
    </source>
</evidence>
<dbReference type="AlphaFoldDB" id="A0A167QRR0"/>
<keyword evidence="3" id="KW-1185">Reference proteome</keyword>
<dbReference type="GO" id="GO:0016747">
    <property type="term" value="F:acyltransferase activity, transferring groups other than amino-acyl groups"/>
    <property type="evidence" value="ECO:0007669"/>
    <property type="project" value="InterPro"/>
</dbReference>
<protein>
    <recommendedName>
        <fullName evidence="1">N-acetyltransferase domain-containing protein</fullName>
    </recommendedName>
</protein>
<dbReference type="InterPro" id="IPR000182">
    <property type="entry name" value="GNAT_dom"/>
</dbReference>
<evidence type="ECO:0000259" key="1">
    <source>
        <dbReference type="Pfam" id="PF13302"/>
    </source>
</evidence>
<proteinExistence type="predicted"/>
<evidence type="ECO:0000313" key="3">
    <source>
        <dbReference type="Proteomes" id="UP000076738"/>
    </source>
</evidence>
<accession>A0A167QRR0</accession>
<dbReference type="SUPFAM" id="SSF55729">
    <property type="entry name" value="Acyl-CoA N-acyltransferases (Nat)"/>
    <property type="match status" value="1"/>
</dbReference>
<dbReference type="Proteomes" id="UP000076738">
    <property type="component" value="Unassembled WGS sequence"/>
</dbReference>
<sequence length="175" mass="19098">MSVGRPFNLLSSRLQFRRFVLGDAPSILAIRNDPNVLQFLPWWSPLRPEEGWNYVTRQTQSALGAPNVECHLAVIERQTSALIAICYLKVNSSGNQAEIGLMLGALWRGRGYEQEILRSIGIWAKAGSDGPGVERVTITIDARDTAVLAGSGAAGFAMVSQGIWAGQFPFYMAAM</sequence>
<reference evidence="2 3" key="1">
    <citation type="journal article" date="2016" name="Mol. Biol. Evol.">
        <title>Comparative Genomics of Early-Diverging Mushroom-Forming Fungi Provides Insights into the Origins of Lignocellulose Decay Capabilities.</title>
        <authorList>
            <person name="Nagy L.G."/>
            <person name="Riley R."/>
            <person name="Tritt A."/>
            <person name="Adam C."/>
            <person name="Daum C."/>
            <person name="Floudas D."/>
            <person name="Sun H."/>
            <person name="Yadav J.S."/>
            <person name="Pangilinan J."/>
            <person name="Larsson K.H."/>
            <person name="Matsuura K."/>
            <person name="Barry K."/>
            <person name="Labutti K."/>
            <person name="Kuo R."/>
            <person name="Ohm R.A."/>
            <person name="Bhattacharya S.S."/>
            <person name="Shirouzu T."/>
            <person name="Yoshinaga Y."/>
            <person name="Martin F.M."/>
            <person name="Grigoriev I.V."/>
            <person name="Hibbett D.S."/>
        </authorList>
    </citation>
    <scope>NUCLEOTIDE SEQUENCE [LARGE SCALE GENOMIC DNA]</scope>
    <source>
        <strain evidence="2 3">TUFC12733</strain>
    </source>
</reference>